<feature type="domain" description="HTH lacI-type" evidence="4">
    <location>
        <begin position="9"/>
        <end position="63"/>
    </location>
</feature>
<dbReference type="Gene3D" id="3.40.50.2300">
    <property type="match status" value="2"/>
</dbReference>
<evidence type="ECO:0000256" key="1">
    <source>
        <dbReference type="ARBA" id="ARBA00023015"/>
    </source>
</evidence>
<dbReference type="SMART" id="SM00354">
    <property type="entry name" value="HTH_LACI"/>
    <property type="match status" value="1"/>
</dbReference>
<dbReference type="GO" id="GO:0003677">
    <property type="term" value="F:DNA binding"/>
    <property type="evidence" value="ECO:0007669"/>
    <property type="project" value="UniProtKB-KW"/>
</dbReference>
<gene>
    <name evidence="5" type="ORF">GCM10025783_25080</name>
</gene>
<dbReference type="PANTHER" id="PTHR30146">
    <property type="entry name" value="LACI-RELATED TRANSCRIPTIONAL REPRESSOR"/>
    <property type="match status" value="1"/>
</dbReference>
<dbReference type="InterPro" id="IPR000843">
    <property type="entry name" value="HTH_LacI"/>
</dbReference>
<evidence type="ECO:0000313" key="5">
    <source>
        <dbReference type="EMBL" id="GAA4751494.1"/>
    </source>
</evidence>
<evidence type="ECO:0000259" key="4">
    <source>
        <dbReference type="PROSITE" id="PS50932"/>
    </source>
</evidence>
<dbReference type="CDD" id="cd01392">
    <property type="entry name" value="HTH_LacI"/>
    <property type="match status" value="1"/>
</dbReference>
<dbReference type="InterPro" id="IPR010982">
    <property type="entry name" value="Lambda_DNA-bd_dom_sf"/>
</dbReference>
<comment type="caution">
    <text evidence="5">The sequence shown here is derived from an EMBL/GenBank/DDBJ whole genome shotgun (WGS) entry which is preliminary data.</text>
</comment>
<sequence>MAGRATRNVTLRDVAERVGVTPAAVSMALSGSPRISASTAERVKAAAAELGYVPSSAAKALRSQRSGAIALIVPNSTQHVFGHSYFMHVLTGVSSAANERDAQVLVSTSASEASGLTAYERVMRSRTADGALVTSAAIGDRNIERLAASGLPVVLLGNYPDLPDASSVGWDDLSASRMVTEHLIVDHGKRRLLHVTGPLDHQTSVDRREGFLQAVRAHGQEIDAAVVEGDFSEDSGAAALDGTSFGDAGYDGIVFANDDMAFGGLQALRRKGLRSPEDVAIVGFDDFGLSRTTDPGITTVHVPAEELARIAAERLFALIEHPQGSPTRDDLEVSLVRRESCGCPRQDVVLLRD</sequence>
<keyword evidence="2 5" id="KW-0238">DNA-binding</keyword>
<dbReference type="PANTHER" id="PTHR30146:SF109">
    <property type="entry name" value="HTH-TYPE TRANSCRIPTIONAL REGULATOR GALS"/>
    <property type="match status" value="1"/>
</dbReference>
<dbReference type="InterPro" id="IPR046335">
    <property type="entry name" value="LacI/GalR-like_sensor"/>
</dbReference>
<name>A0ABP8ZB18_9MICO</name>
<dbReference type="InterPro" id="IPR028082">
    <property type="entry name" value="Peripla_BP_I"/>
</dbReference>
<dbReference type="Pfam" id="PF00356">
    <property type="entry name" value="LacI"/>
    <property type="match status" value="1"/>
</dbReference>
<organism evidence="5 6">
    <name type="scientific">Amnibacterium soli</name>
    <dbReference type="NCBI Taxonomy" id="1282736"/>
    <lineage>
        <taxon>Bacteria</taxon>
        <taxon>Bacillati</taxon>
        <taxon>Actinomycetota</taxon>
        <taxon>Actinomycetes</taxon>
        <taxon>Micrococcales</taxon>
        <taxon>Microbacteriaceae</taxon>
        <taxon>Amnibacterium</taxon>
    </lineage>
</organism>
<dbReference type="Proteomes" id="UP001500121">
    <property type="component" value="Unassembled WGS sequence"/>
</dbReference>
<dbReference type="EMBL" id="BAABLP010000005">
    <property type="protein sequence ID" value="GAA4751494.1"/>
    <property type="molecule type" value="Genomic_DNA"/>
</dbReference>
<proteinExistence type="predicted"/>
<reference evidence="6" key="1">
    <citation type="journal article" date="2019" name="Int. J. Syst. Evol. Microbiol.">
        <title>The Global Catalogue of Microorganisms (GCM) 10K type strain sequencing project: providing services to taxonomists for standard genome sequencing and annotation.</title>
        <authorList>
            <consortium name="The Broad Institute Genomics Platform"/>
            <consortium name="The Broad Institute Genome Sequencing Center for Infectious Disease"/>
            <person name="Wu L."/>
            <person name="Ma J."/>
        </authorList>
    </citation>
    <scope>NUCLEOTIDE SEQUENCE [LARGE SCALE GENOMIC DNA]</scope>
    <source>
        <strain evidence="6">JCM 19015</strain>
    </source>
</reference>
<accession>A0ABP8ZB18</accession>
<dbReference type="RefSeq" id="WP_345481589.1">
    <property type="nucleotide sequence ID" value="NZ_BAABLP010000005.1"/>
</dbReference>
<keyword evidence="6" id="KW-1185">Reference proteome</keyword>
<evidence type="ECO:0000256" key="3">
    <source>
        <dbReference type="ARBA" id="ARBA00023163"/>
    </source>
</evidence>
<keyword evidence="1" id="KW-0805">Transcription regulation</keyword>
<dbReference type="Pfam" id="PF13377">
    <property type="entry name" value="Peripla_BP_3"/>
    <property type="match status" value="1"/>
</dbReference>
<dbReference type="PROSITE" id="PS00356">
    <property type="entry name" value="HTH_LACI_1"/>
    <property type="match status" value="1"/>
</dbReference>
<dbReference type="SUPFAM" id="SSF47413">
    <property type="entry name" value="lambda repressor-like DNA-binding domains"/>
    <property type="match status" value="1"/>
</dbReference>
<dbReference type="PROSITE" id="PS50932">
    <property type="entry name" value="HTH_LACI_2"/>
    <property type="match status" value="1"/>
</dbReference>
<keyword evidence="3" id="KW-0804">Transcription</keyword>
<evidence type="ECO:0000313" key="6">
    <source>
        <dbReference type="Proteomes" id="UP001500121"/>
    </source>
</evidence>
<protein>
    <submittedName>
        <fullName evidence="5">LacI family DNA-binding transcriptional regulator</fullName>
    </submittedName>
</protein>
<dbReference type="Gene3D" id="1.10.260.40">
    <property type="entry name" value="lambda repressor-like DNA-binding domains"/>
    <property type="match status" value="1"/>
</dbReference>
<dbReference type="SUPFAM" id="SSF53822">
    <property type="entry name" value="Periplasmic binding protein-like I"/>
    <property type="match status" value="1"/>
</dbReference>
<evidence type="ECO:0000256" key="2">
    <source>
        <dbReference type="ARBA" id="ARBA00023125"/>
    </source>
</evidence>
<dbReference type="CDD" id="cd06267">
    <property type="entry name" value="PBP1_LacI_sugar_binding-like"/>
    <property type="match status" value="1"/>
</dbReference>